<dbReference type="OrthoDB" id="9800864at2"/>
<keyword evidence="8" id="KW-1185">Reference proteome</keyword>
<dbReference type="Pfam" id="PF00285">
    <property type="entry name" value="Citrate_synt"/>
    <property type="match status" value="1"/>
</dbReference>
<dbReference type="PANTHER" id="PTHR11739:SF4">
    <property type="entry name" value="CITRATE SYNTHASE, PEROXISOMAL"/>
    <property type="match status" value="1"/>
</dbReference>
<keyword evidence="3 5" id="KW-0808">Transferase</keyword>
<gene>
    <name evidence="7" type="ordered locus">Halha_2300</name>
</gene>
<dbReference type="eggNOG" id="COG0372">
    <property type="taxonomic scope" value="Bacteria"/>
</dbReference>
<dbReference type="PATRIC" id="fig|748449.3.peg.2219"/>
<evidence type="ECO:0000256" key="3">
    <source>
        <dbReference type="ARBA" id="ARBA00022679"/>
    </source>
</evidence>
<dbReference type="InterPro" id="IPR016143">
    <property type="entry name" value="Citrate_synth-like_sm_a-sub"/>
</dbReference>
<dbReference type="HOGENOM" id="CLU_025068_2_1_9"/>
<dbReference type="RefSeq" id="WP_015327888.1">
    <property type="nucleotide sequence ID" value="NC_019978.1"/>
</dbReference>
<dbReference type="InterPro" id="IPR024176">
    <property type="entry name" value="Citrate_synthase_bac-typ"/>
</dbReference>
<comment type="pathway">
    <text evidence="1">Carbohydrate metabolism; tricarboxylic acid cycle.</text>
</comment>
<dbReference type="Proteomes" id="UP000010880">
    <property type="component" value="Chromosome"/>
</dbReference>
<organism evidence="7 8">
    <name type="scientific">Halobacteroides halobius (strain ATCC 35273 / DSM 5150 / MD-1)</name>
    <dbReference type="NCBI Taxonomy" id="748449"/>
    <lineage>
        <taxon>Bacteria</taxon>
        <taxon>Bacillati</taxon>
        <taxon>Bacillota</taxon>
        <taxon>Clostridia</taxon>
        <taxon>Halanaerobiales</taxon>
        <taxon>Halobacteroidaceae</taxon>
        <taxon>Halobacteroides</taxon>
    </lineage>
</organism>
<dbReference type="GO" id="GO:0036440">
    <property type="term" value="F:citrate synthase activity"/>
    <property type="evidence" value="ECO:0007669"/>
    <property type="project" value="UniProtKB-EC"/>
</dbReference>
<comment type="catalytic activity">
    <reaction evidence="4">
        <text>oxaloacetate + acetyl-CoA + H2O = citrate + CoA + H(+)</text>
        <dbReference type="Rhea" id="RHEA:16845"/>
        <dbReference type="ChEBI" id="CHEBI:15377"/>
        <dbReference type="ChEBI" id="CHEBI:15378"/>
        <dbReference type="ChEBI" id="CHEBI:16452"/>
        <dbReference type="ChEBI" id="CHEBI:16947"/>
        <dbReference type="ChEBI" id="CHEBI:57287"/>
        <dbReference type="ChEBI" id="CHEBI:57288"/>
        <dbReference type="EC" id="2.3.3.16"/>
    </reaction>
</comment>
<feature type="active site" evidence="6">
    <location>
        <position position="288"/>
    </location>
</feature>
<accession>L0KCQ4</accession>
<dbReference type="GO" id="GO:0006099">
    <property type="term" value="P:tricarboxylic acid cycle"/>
    <property type="evidence" value="ECO:0007669"/>
    <property type="project" value="UniProtKB-UniPathway"/>
</dbReference>
<evidence type="ECO:0000313" key="8">
    <source>
        <dbReference type="Proteomes" id="UP000010880"/>
    </source>
</evidence>
<evidence type="ECO:0000256" key="6">
    <source>
        <dbReference type="PIRSR" id="PIRSR001369-1"/>
    </source>
</evidence>
<dbReference type="KEGG" id="hhl:Halha_2300"/>
<reference evidence="8" key="1">
    <citation type="submission" date="2012-02" db="EMBL/GenBank/DDBJ databases">
        <title>The complete genome of Halobacteroides halobius DSM 5150.</title>
        <authorList>
            <person name="Lucas S."/>
            <person name="Copeland A."/>
            <person name="Lapidus A."/>
            <person name="Glavina del Rio T."/>
            <person name="Dalin E."/>
            <person name="Tice H."/>
            <person name="Bruce D."/>
            <person name="Goodwin L."/>
            <person name="Pitluck S."/>
            <person name="Peters L."/>
            <person name="Mikhailova N."/>
            <person name="Gu W."/>
            <person name="Kyrpides N."/>
            <person name="Mavromatis K."/>
            <person name="Ivanova N."/>
            <person name="Brettin T."/>
            <person name="Detter J.C."/>
            <person name="Han C."/>
            <person name="Larimer F."/>
            <person name="Land M."/>
            <person name="Hauser L."/>
            <person name="Markowitz V."/>
            <person name="Cheng J.-F."/>
            <person name="Hugenholtz P."/>
            <person name="Woyke T."/>
            <person name="Wu D."/>
            <person name="Tindall B."/>
            <person name="Pomrenke H."/>
            <person name="Brambilla E."/>
            <person name="Klenk H.-P."/>
            <person name="Eisen J.A."/>
        </authorList>
    </citation>
    <scope>NUCLEOTIDE SEQUENCE [LARGE SCALE GENOMIC DNA]</scope>
    <source>
        <strain evidence="8">ATCC 35273 / DSM 5150 / MD-1</strain>
    </source>
</reference>
<evidence type="ECO:0000256" key="2">
    <source>
        <dbReference type="ARBA" id="ARBA00010566"/>
    </source>
</evidence>
<dbReference type="UniPathway" id="UPA00223"/>
<dbReference type="InterPro" id="IPR016142">
    <property type="entry name" value="Citrate_synth-like_lrg_a-sub"/>
</dbReference>
<sequence length="413" mass="46986">MLSQIKEALSNLENKKLKEKYMQIIITMFEKGYFPGLENIPVAKSSVSNIDGENGLLTFRGYPIQELANNCSYEDVCFLLLKGDLPIPQEKKELKKQLLASKGIDSKIKETIISMNDNLHPMYMLSSSVLQLQSNDPKCFDLDQYTVNLNRAIQLIAKLPTIMGVYQTQNPEFAQGKTFDSFAQYILYCFNQELAAKPKWVNILDKLLILHGDHTMNNSTFSVRAVGSSKASIYASISSAINSLSGPLHGGANEKVIKMLTEIGAPENVESYIQEQLKAGEKIMGLGHRVYRTYDPRALYLKEEILPQIFAEDSPEVNSKLENLYNTAQKMEEIALNKFADKKIFPNIDFWSGLVLRAMKIEPKYFTTIFALGRIMGWCAHWVENLEVKNKIFRPNQLYDGFNTRHVLRDQLK</sequence>
<dbReference type="SUPFAM" id="SSF48256">
    <property type="entry name" value="Citrate synthase"/>
    <property type="match status" value="1"/>
</dbReference>
<dbReference type="Gene3D" id="1.10.580.10">
    <property type="entry name" value="Citrate Synthase, domain 1"/>
    <property type="match status" value="1"/>
</dbReference>
<dbReference type="PANTHER" id="PTHR11739">
    <property type="entry name" value="CITRATE SYNTHASE"/>
    <property type="match status" value="1"/>
</dbReference>
<evidence type="ECO:0000313" key="7">
    <source>
        <dbReference type="EMBL" id="AGB42174.1"/>
    </source>
</evidence>
<name>L0KCQ4_HALHC</name>
<dbReference type="AlphaFoldDB" id="L0KCQ4"/>
<evidence type="ECO:0000256" key="1">
    <source>
        <dbReference type="ARBA" id="ARBA00005163"/>
    </source>
</evidence>
<dbReference type="EMBL" id="CP003359">
    <property type="protein sequence ID" value="AGB42174.1"/>
    <property type="molecule type" value="Genomic_DNA"/>
</dbReference>
<protein>
    <recommendedName>
        <fullName evidence="5">Citrate synthase</fullName>
    </recommendedName>
</protein>
<dbReference type="Gene3D" id="1.10.230.10">
    <property type="entry name" value="Cytochrome P450-Terp, domain 2"/>
    <property type="match status" value="1"/>
</dbReference>
<comment type="similarity">
    <text evidence="2 5">Belongs to the citrate synthase family.</text>
</comment>
<dbReference type="PRINTS" id="PR00143">
    <property type="entry name" value="CITRTSNTHASE"/>
</dbReference>
<feature type="active site" evidence="6">
    <location>
        <position position="349"/>
    </location>
</feature>
<dbReference type="InterPro" id="IPR002020">
    <property type="entry name" value="Citrate_synthase"/>
</dbReference>
<evidence type="ECO:0000256" key="5">
    <source>
        <dbReference type="PIRNR" id="PIRNR001369"/>
    </source>
</evidence>
<dbReference type="InterPro" id="IPR036969">
    <property type="entry name" value="Citrate_synthase_sf"/>
</dbReference>
<evidence type="ECO:0000256" key="4">
    <source>
        <dbReference type="ARBA" id="ARBA00049288"/>
    </source>
</evidence>
<dbReference type="PIRSF" id="PIRSF001369">
    <property type="entry name" value="Citrate_synth"/>
    <property type="match status" value="1"/>
</dbReference>
<proteinExistence type="inferred from homology"/>
<dbReference type="GO" id="GO:0005975">
    <property type="term" value="P:carbohydrate metabolic process"/>
    <property type="evidence" value="ECO:0007669"/>
    <property type="project" value="TreeGrafter"/>
</dbReference>
<dbReference type="STRING" id="748449.Halha_2300"/>